<reference evidence="6 7" key="2">
    <citation type="submission" date="2018-10" db="EMBL/GenBank/DDBJ databases">
        <authorList>
            <consortium name="Pathogen Informatics"/>
        </authorList>
    </citation>
    <scope>NUCLEOTIDE SEQUENCE [LARGE SCALE GENOMIC DNA]</scope>
</reference>
<evidence type="ECO:0000256" key="1">
    <source>
        <dbReference type="ARBA" id="ARBA00006484"/>
    </source>
</evidence>
<dbReference type="InterPro" id="IPR002347">
    <property type="entry name" value="SDR_fam"/>
</dbReference>
<evidence type="ECO:0000256" key="2">
    <source>
        <dbReference type="ARBA" id="ARBA00023002"/>
    </source>
</evidence>
<dbReference type="Proteomes" id="UP000274131">
    <property type="component" value="Unassembled WGS sequence"/>
</dbReference>
<dbReference type="AlphaFoldDB" id="A0A0N4UZK4"/>
<comment type="function">
    <text evidence="3">Putative oxidoreductase.</text>
</comment>
<dbReference type="SUPFAM" id="SSF51735">
    <property type="entry name" value="NAD(P)-binding Rossmann-fold domains"/>
    <property type="match status" value="1"/>
</dbReference>
<organism evidence="8">
    <name type="scientific">Enterobius vermicularis</name>
    <name type="common">Human pinworm</name>
    <dbReference type="NCBI Taxonomy" id="51028"/>
    <lineage>
        <taxon>Eukaryota</taxon>
        <taxon>Metazoa</taxon>
        <taxon>Ecdysozoa</taxon>
        <taxon>Nematoda</taxon>
        <taxon>Chromadorea</taxon>
        <taxon>Rhabditida</taxon>
        <taxon>Spirurina</taxon>
        <taxon>Oxyuridomorpha</taxon>
        <taxon>Oxyuroidea</taxon>
        <taxon>Oxyuridae</taxon>
        <taxon>Enterobius</taxon>
    </lineage>
</organism>
<proteinExistence type="inferred from homology"/>
<reference evidence="8" key="1">
    <citation type="submission" date="2017-02" db="UniProtKB">
        <authorList>
            <consortium name="WormBaseParasite"/>
        </authorList>
    </citation>
    <scope>IDENTIFICATION</scope>
</reference>
<dbReference type="InterPro" id="IPR020904">
    <property type="entry name" value="Sc_DH/Rdtase_CS"/>
</dbReference>
<keyword evidence="2" id="KW-0560">Oxidoreductase</keyword>
<dbReference type="WBParaSite" id="EVEC_0000306101-mRNA-1">
    <property type="protein sequence ID" value="EVEC_0000306101-mRNA-1"/>
    <property type="gene ID" value="EVEC_0000306101"/>
</dbReference>
<comment type="similarity">
    <text evidence="1 4">Belongs to the short-chain dehydrogenases/reductases (SDR) family.</text>
</comment>
<dbReference type="PRINTS" id="PR00081">
    <property type="entry name" value="GDHRDH"/>
</dbReference>
<feature type="transmembrane region" description="Helical" evidence="5">
    <location>
        <begin position="21"/>
        <end position="39"/>
    </location>
</feature>
<evidence type="ECO:0000313" key="8">
    <source>
        <dbReference type="WBParaSite" id="EVEC_0000306101-mRNA-1"/>
    </source>
</evidence>
<dbReference type="OrthoDB" id="5307821at2759"/>
<name>A0A0N4UZK4_ENTVE</name>
<dbReference type="PANTHER" id="PTHR44196">
    <property type="entry name" value="DEHYDROGENASE/REDUCTASE SDR FAMILY MEMBER 7B"/>
    <property type="match status" value="1"/>
</dbReference>
<dbReference type="Pfam" id="PF00106">
    <property type="entry name" value="adh_short"/>
    <property type="match status" value="1"/>
</dbReference>
<protein>
    <submittedName>
        <fullName evidence="8">Dehydrogenase/reductase SDR family member 7B</fullName>
    </submittedName>
</protein>
<dbReference type="InterPro" id="IPR036291">
    <property type="entry name" value="NAD(P)-bd_dom_sf"/>
</dbReference>
<dbReference type="EMBL" id="UXUI01007447">
    <property type="protein sequence ID" value="VDD87626.1"/>
    <property type="molecule type" value="Genomic_DNA"/>
</dbReference>
<dbReference type="GO" id="GO:0016491">
    <property type="term" value="F:oxidoreductase activity"/>
    <property type="evidence" value="ECO:0007669"/>
    <property type="project" value="UniProtKB-KW"/>
</dbReference>
<keyword evidence="5" id="KW-0472">Membrane</keyword>
<keyword evidence="5" id="KW-0812">Transmembrane</keyword>
<dbReference type="GO" id="GO:0016020">
    <property type="term" value="C:membrane"/>
    <property type="evidence" value="ECO:0007669"/>
    <property type="project" value="TreeGrafter"/>
</dbReference>
<evidence type="ECO:0000256" key="5">
    <source>
        <dbReference type="SAM" id="Phobius"/>
    </source>
</evidence>
<evidence type="ECO:0000256" key="3">
    <source>
        <dbReference type="ARBA" id="ARBA00037096"/>
    </source>
</evidence>
<evidence type="ECO:0000256" key="4">
    <source>
        <dbReference type="RuleBase" id="RU000363"/>
    </source>
</evidence>
<accession>A0A0N4UZK4</accession>
<dbReference type="Gene3D" id="3.40.50.720">
    <property type="entry name" value="NAD(P)-binding Rossmann-like Domain"/>
    <property type="match status" value="1"/>
</dbReference>
<keyword evidence="7" id="KW-1185">Reference proteome</keyword>
<dbReference type="PRINTS" id="PR00080">
    <property type="entry name" value="SDRFAMILY"/>
</dbReference>
<gene>
    <name evidence="6" type="ORF">EVEC_LOCUS2769</name>
</gene>
<sequence length="325" mass="36447">MEAIRSSWNRLLDALTPFYPYIYYATVPIGIYAVARLLYRFVPGPHCLSKFTLCDRVVLITGASSGLGKELAILFYRKGAKLILVARSTDALKKLCEELKATPGIQNTNEPVYSYFDMNEVNEKSVEAIVSLSPTGRIDVLVNNAGISMRGSCEETTMEVQRKVMETNFFGTVCLTKALLNRIPEDGAIVVTNSVQGKLAVPYRSAYSASKHATQAFFDSLRCERGPCFHILEVFAAYMKTDFGRRALNVHGVPVQKSDPDQAKGIEPSVAAMKIYKALVNRQTELLLAPVTYRLAIFLRWLCPDLIFYILYRRSLKDPFGKKRD</sequence>
<dbReference type="PROSITE" id="PS00061">
    <property type="entry name" value="ADH_SHORT"/>
    <property type="match status" value="1"/>
</dbReference>
<evidence type="ECO:0000313" key="6">
    <source>
        <dbReference type="EMBL" id="VDD87626.1"/>
    </source>
</evidence>
<keyword evidence="5" id="KW-1133">Transmembrane helix</keyword>
<dbReference type="PANTHER" id="PTHR44196:SF1">
    <property type="entry name" value="DEHYDROGENASE_REDUCTASE SDR FAMILY MEMBER 7B"/>
    <property type="match status" value="1"/>
</dbReference>
<evidence type="ECO:0000313" key="7">
    <source>
        <dbReference type="Proteomes" id="UP000274131"/>
    </source>
</evidence>